<name>A0A164KHK6_9NOCA</name>
<dbReference type="EMBL" id="LWGR01000012">
    <property type="protein sequence ID" value="KZM71399.1"/>
    <property type="molecule type" value="Genomic_DNA"/>
</dbReference>
<evidence type="ECO:0000256" key="1">
    <source>
        <dbReference type="SAM" id="Phobius"/>
    </source>
</evidence>
<dbReference type="PANTHER" id="PTHR34473:SF3">
    <property type="entry name" value="TRANSMEMBRANE PROTEIN-RELATED"/>
    <property type="match status" value="1"/>
</dbReference>
<dbReference type="STRING" id="455432.AWN90_01100"/>
<dbReference type="PANTHER" id="PTHR34473">
    <property type="entry name" value="UPF0699 TRANSMEMBRANE PROTEIN YDBS"/>
    <property type="match status" value="1"/>
</dbReference>
<evidence type="ECO:0000313" key="4">
    <source>
        <dbReference type="Proteomes" id="UP000076512"/>
    </source>
</evidence>
<dbReference type="Pfam" id="PF03703">
    <property type="entry name" value="bPH_2"/>
    <property type="match status" value="1"/>
</dbReference>
<keyword evidence="1" id="KW-0812">Transmembrane</keyword>
<keyword evidence="1" id="KW-0472">Membrane</keyword>
<organism evidence="3 4">
    <name type="scientific">Nocardia terpenica</name>
    <dbReference type="NCBI Taxonomy" id="455432"/>
    <lineage>
        <taxon>Bacteria</taxon>
        <taxon>Bacillati</taxon>
        <taxon>Actinomycetota</taxon>
        <taxon>Actinomycetes</taxon>
        <taxon>Mycobacteriales</taxon>
        <taxon>Nocardiaceae</taxon>
        <taxon>Nocardia</taxon>
    </lineage>
</organism>
<gene>
    <name evidence="3" type="ORF">AWN90_01100</name>
</gene>
<dbReference type="RefSeq" id="WP_067576863.1">
    <property type="nucleotide sequence ID" value="NZ_JABMCZ010000003.1"/>
</dbReference>
<evidence type="ECO:0000259" key="2">
    <source>
        <dbReference type="Pfam" id="PF03703"/>
    </source>
</evidence>
<comment type="caution">
    <text evidence="3">The sequence shown here is derived from an EMBL/GenBank/DDBJ whole genome shotgun (WGS) entry which is preliminary data.</text>
</comment>
<reference evidence="3 4" key="1">
    <citation type="submission" date="2016-04" db="EMBL/GenBank/DDBJ databases">
        <authorList>
            <person name="Evans L.H."/>
            <person name="Alamgir A."/>
            <person name="Owens N."/>
            <person name="Weber N.D."/>
            <person name="Virtaneva K."/>
            <person name="Barbian K."/>
            <person name="Babar A."/>
            <person name="Rosenke K."/>
        </authorList>
    </citation>
    <scope>NUCLEOTIDE SEQUENCE [LARGE SCALE GENOMIC DNA]</scope>
    <source>
        <strain evidence="3 4">IFM 0406</strain>
    </source>
</reference>
<accession>A0A164KHK6</accession>
<dbReference type="AlphaFoldDB" id="A0A164KHK6"/>
<sequence length="175" mass="18557">MAGMSHSPDSPPRSATILAEPAWRPSPSAKLLWALPPAIASALALLGELVWIVLDSGDRPWQVLVVALTLVLGGSAATGIPLWRYAVHRWEVTDEAVYTRTGWITQESRVAPISRVQTVDTQRGPLERLLGLATVTVTTASSAGAVRITALDLPVAEQTAARLTQIAAAHRGDAT</sequence>
<dbReference type="OrthoDB" id="3730669at2"/>
<keyword evidence="4" id="KW-1185">Reference proteome</keyword>
<feature type="domain" description="YdbS-like PH" evidence="2">
    <location>
        <begin position="86"/>
        <end position="162"/>
    </location>
</feature>
<proteinExistence type="predicted"/>
<feature type="transmembrane region" description="Helical" evidence="1">
    <location>
        <begin position="60"/>
        <end position="83"/>
    </location>
</feature>
<protein>
    <recommendedName>
        <fullName evidence="2">YdbS-like PH domain-containing protein</fullName>
    </recommendedName>
</protein>
<dbReference type="Proteomes" id="UP000076512">
    <property type="component" value="Unassembled WGS sequence"/>
</dbReference>
<keyword evidence="1" id="KW-1133">Transmembrane helix</keyword>
<evidence type="ECO:0000313" key="3">
    <source>
        <dbReference type="EMBL" id="KZM71399.1"/>
    </source>
</evidence>
<dbReference type="InterPro" id="IPR005182">
    <property type="entry name" value="YdbS-like_PH"/>
</dbReference>
<feature type="transmembrane region" description="Helical" evidence="1">
    <location>
        <begin position="31"/>
        <end position="54"/>
    </location>
</feature>